<feature type="domain" description="AB hydrolase-1" evidence="2">
    <location>
        <begin position="88"/>
        <end position="209"/>
    </location>
</feature>
<dbReference type="GO" id="GO:0016787">
    <property type="term" value="F:hydrolase activity"/>
    <property type="evidence" value="ECO:0007669"/>
    <property type="project" value="UniProtKB-KW"/>
</dbReference>
<evidence type="ECO:0000256" key="1">
    <source>
        <dbReference type="SAM" id="Phobius"/>
    </source>
</evidence>
<keyword evidence="4" id="KW-1185">Reference proteome</keyword>
<protein>
    <submittedName>
        <fullName evidence="3">Alpha/beta hydrolase</fullName>
    </submittedName>
</protein>
<keyword evidence="1" id="KW-0812">Transmembrane</keyword>
<dbReference type="Proteomes" id="UP001320544">
    <property type="component" value="Chromosome"/>
</dbReference>
<name>A0ABN6MHS9_9ACTN</name>
<feature type="transmembrane region" description="Helical" evidence="1">
    <location>
        <begin position="24"/>
        <end position="47"/>
    </location>
</feature>
<keyword evidence="3" id="KW-0378">Hydrolase</keyword>
<evidence type="ECO:0000313" key="4">
    <source>
        <dbReference type="Proteomes" id="UP001320544"/>
    </source>
</evidence>
<organism evidence="3 4">
    <name type="scientific">Raoultibacter timonensis</name>
    <dbReference type="NCBI Taxonomy" id="1907662"/>
    <lineage>
        <taxon>Bacteria</taxon>
        <taxon>Bacillati</taxon>
        <taxon>Actinomycetota</taxon>
        <taxon>Coriobacteriia</taxon>
        <taxon>Eggerthellales</taxon>
        <taxon>Eggerthellaceae</taxon>
        <taxon>Raoultibacter</taxon>
    </lineage>
</organism>
<dbReference type="Gene3D" id="3.40.50.1820">
    <property type="entry name" value="alpha/beta hydrolase"/>
    <property type="match status" value="1"/>
</dbReference>
<dbReference type="SUPFAM" id="SSF53474">
    <property type="entry name" value="alpha/beta-Hydrolases"/>
    <property type="match status" value="1"/>
</dbReference>
<keyword evidence="1" id="KW-0472">Membrane</keyword>
<evidence type="ECO:0000313" key="3">
    <source>
        <dbReference type="EMBL" id="BDE96788.1"/>
    </source>
</evidence>
<dbReference type="InterPro" id="IPR050266">
    <property type="entry name" value="AB_hydrolase_sf"/>
</dbReference>
<dbReference type="PANTHER" id="PTHR43798:SF33">
    <property type="entry name" value="HYDROLASE, PUTATIVE (AFU_ORTHOLOGUE AFUA_2G14860)-RELATED"/>
    <property type="match status" value="1"/>
</dbReference>
<dbReference type="InterPro" id="IPR029058">
    <property type="entry name" value="AB_hydrolase_fold"/>
</dbReference>
<dbReference type="InterPro" id="IPR000073">
    <property type="entry name" value="AB_hydrolase_1"/>
</dbReference>
<dbReference type="Pfam" id="PF00561">
    <property type="entry name" value="Abhydrolase_1"/>
    <property type="match status" value="1"/>
</dbReference>
<gene>
    <name evidence="3" type="ORF">CE91St30_21210</name>
</gene>
<dbReference type="EMBL" id="AP025564">
    <property type="protein sequence ID" value="BDE96788.1"/>
    <property type="molecule type" value="Genomic_DNA"/>
</dbReference>
<sequence>MRFKTGHLAVAGRGEGAAGKGKKVGMAIALLVGVLVVAVAVALALYVDRNRHGEARMIERAHAAGLEEKQADIDGTRVNYAEGPDSGPALLLVHGQSMQWEDYASVLPGLAESYHVFAIDCFGHGESAHDPSLYTCATQGASLVSFAERMIGEPYIVSGLSSGGIIAAWVAANDAERVAALVLEDPPFFRVTPEAMQQEPGCFAWLDGFEVVHAFLQQDEIDDLAVFYAAHSYLFSQFGGLQPKIAKWTAAERAAHEEGHLVLSWVPHDWVRGMYYYDDFDPQFSEAFYRGTWVSEGEQACMLESIACPTVYLKAETQYGKDGVLYAANSDEDALRVEKLVDDCETVRIKSGHDIHYEHPDGFVGAVDRAAAMAAMGDGAIIR</sequence>
<keyword evidence="1" id="KW-1133">Transmembrane helix</keyword>
<dbReference type="PANTHER" id="PTHR43798">
    <property type="entry name" value="MONOACYLGLYCEROL LIPASE"/>
    <property type="match status" value="1"/>
</dbReference>
<accession>A0ABN6MHS9</accession>
<reference evidence="3 4" key="1">
    <citation type="submission" date="2022-01" db="EMBL/GenBank/DDBJ databases">
        <title>Novel bile acid biosynthetic pathways are enriched in the microbiome of centenarians.</title>
        <authorList>
            <person name="Sato Y."/>
            <person name="Atarashi K."/>
            <person name="Plichta R.D."/>
            <person name="Arai Y."/>
            <person name="Sasajima S."/>
            <person name="Kearney M.S."/>
            <person name="Suda W."/>
            <person name="Takeshita K."/>
            <person name="Sasaki T."/>
            <person name="Okamoto S."/>
            <person name="Skelly N.A."/>
            <person name="Okamura Y."/>
            <person name="Vlamakis H."/>
            <person name="Li Y."/>
            <person name="Tanoue T."/>
            <person name="Takei H."/>
            <person name="Nittono H."/>
            <person name="Narushima S."/>
            <person name="Irie J."/>
            <person name="Itoh H."/>
            <person name="Moriya K."/>
            <person name="Sugiura Y."/>
            <person name="Suematsu M."/>
            <person name="Moritoki N."/>
            <person name="Shibata S."/>
            <person name="Littman R.D."/>
            <person name="Fischbach A.M."/>
            <person name="Uwamino Y."/>
            <person name="Inoue T."/>
            <person name="Honda A."/>
            <person name="Hattori M."/>
            <person name="Murai T."/>
            <person name="Xavier J.R."/>
            <person name="Hirose N."/>
            <person name="Honda K."/>
        </authorList>
    </citation>
    <scope>NUCLEOTIDE SEQUENCE [LARGE SCALE GENOMIC DNA]</scope>
    <source>
        <strain evidence="3 4">CE91-St30</strain>
    </source>
</reference>
<evidence type="ECO:0000259" key="2">
    <source>
        <dbReference type="Pfam" id="PF00561"/>
    </source>
</evidence>
<proteinExistence type="predicted"/>